<dbReference type="PANTHER" id="PTHR48075">
    <property type="entry name" value="3-HYDROXYACYL-COA DEHYDROGENASE FAMILY PROTEIN"/>
    <property type="match status" value="1"/>
</dbReference>
<dbReference type="Gene3D" id="3.40.50.720">
    <property type="entry name" value="NAD(P)-binding Rossmann-like Domain"/>
    <property type="match status" value="1"/>
</dbReference>
<dbReference type="GO" id="GO:0003857">
    <property type="term" value="F:(3S)-3-hydroxyacyl-CoA dehydrogenase (NAD+) activity"/>
    <property type="evidence" value="ECO:0007669"/>
    <property type="project" value="UniProtKB-EC"/>
</dbReference>
<dbReference type="GO" id="GO:0070403">
    <property type="term" value="F:NAD+ binding"/>
    <property type="evidence" value="ECO:0007669"/>
    <property type="project" value="InterPro"/>
</dbReference>
<dbReference type="SUPFAM" id="SSF51735">
    <property type="entry name" value="NAD(P)-binding Rossmann-fold domains"/>
    <property type="match status" value="1"/>
</dbReference>
<dbReference type="InterPro" id="IPR006108">
    <property type="entry name" value="3HC_DH_C"/>
</dbReference>
<dbReference type="GO" id="GO:0006635">
    <property type="term" value="P:fatty acid beta-oxidation"/>
    <property type="evidence" value="ECO:0007669"/>
    <property type="project" value="UniProtKB-UniPathway"/>
</dbReference>
<dbReference type="UniPathway" id="UPA00659"/>
<dbReference type="Gene3D" id="3.90.226.10">
    <property type="entry name" value="2-enoyl-CoA Hydratase, Chain A, domain 1"/>
    <property type="match status" value="1"/>
</dbReference>
<dbReference type="InterPro" id="IPR001753">
    <property type="entry name" value="Enoyl-CoA_hydra/iso"/>
</dbReference>
<evidence type="ECO:0000256" key="7">
    <source>
        <dbReference type="ARBA" id="ARBA00049556"/>
    </source>
</evidence>
<dbReference type="OrthoDB" id="5287258at2"/>
<dbReference type="SUPFAM" id="SSF48179">
    <property type="entry name" value="6-phosphogluconate dehydrogenase C-terminal domain-like"/>
    <property type="match status" value="2"/>
</dbReference>
<dbReference type="EMBL" id="SHKP01000005">
    <property type="protein sequence ID" value="RZU00509.1"/>
    <property type="molecule type" value="Genomic_DNA"/>
</dbReference>
<evidence type="ECO:0000313" key="11">
    <source>
        <dbReference type="Proteomes" id="UP000293671"/>
    </source>
</evidence>
<dbReference type="Gene3D" id="1.10.1040.50">
    <property type="match status" value="1"/>
</dbReference>
<comment type="pathway">
    <text evidence="1">Lipid metabolism; fatty acid beta-oxidation.</text>
</comment>
<reference evidence="10 11" key="1">
    <citation type="submission" date="2019-02" db="EMBL/GenBank/DDBJ databases">
        <title>Genomic Encyclopedia of Type Strains, Phase IV (KMG-IV): sequencing the most valuable type-strain genomes for metagenomic binning, comparative biology and taxonomic classification.</title>
        <authorList>
            <person name="Goeker M."/>
        </authorList>
    </citation>
    <scope>NUCLEOTIDE SEQUENCE [LARGE SCALE GENOMIC DNA]</scope>
    <source>
        <strain evidence="10 11">DSM 19570</strain>
    </source>
</reference>
<keyword evidence="6" id="KW-0443">Lipid metabolism</keyword>
<evidence type="ECO:0000256" key="2">
    <source>
        <dbReference type="ARBA" id="ARBA00022832"/>
    </source>
</evidence>
<dbReference type="PANTHER" id="PTHR48075:SF7">
    <property type="entry name" value="3-HYDROXYACYL-COA DEHYDROGENASE-RELATED"/>
    <property type="match status" value="1"/>
</dbReference>
<gene>
    <name evidence="10" type="ORF">EV670_1209</name>
</gene>
<evidence type="ECO:0000256" key="1">
    <source>
        <dbReference type="ARBA" id="ARBA00005005"/>
    </source>
</evidence>
<dbReference type="Proteomes" id="UP000293671">
    <property type="component" value="Unassembled WGS sequence"/>
</dbReference>
<keyword evidence="3" id="KW-0442">Lipid degradation</keyword>
<feature type="domain" description="3-hydroxyacyl-CoA dehydrogenase C-terminal" evidence="8">
    <location>
        <begin position="194"/>
        <end position="293"/>
    </location>
</feature>
<dbReference type="InterPro" id="IPR008927">
    <property type="entry name" value="6-PGluconate_DH-like_C_sf"/>
</dbReference>
<comment type="caution">
    <text evidence="10">The sequence shown here is derived from an EMBL/GenBank/DDBJ whole genome shotgun (WGS) entry which is preliminary data.</text>
</comment>
<keyword evidence="5" id="KW-0520">NAD</keyword>
<keyword evidence="11" id="KW-1185">Reference proteome</keyword>
<dbReference type="Pfam" id="PF02737">
    <property type="entry name" value="3HCDH_N"/>
    <property type="match status" value="1"/>
</dbReference>
<keyword evidence="2" id="KW-0276">Fatty acid metabolism</keyword>
<comment type="catalytic activity">
    <reaction evidence="7">
        <text>a (3S)-3-hydroxyacyl-CoA + NAD(+) = a 3-oxoacyl-CoA + NADH + H(+)</text>
        <dbReference type="Rhea" id="RHEA:22432"/>
        <dbReference type="ChEBI" id="CHEBI:15378"/>
        <dbReference type="ChEBI" id="CHEBI:57318"/>
        <dbReference type="ChEBI" id="CHEBI:57540"/>
        <dbReference type="ChEBI" id="CHEBI:57945"/>
        <dbReference type="ChEBI" id="CHEBI:90726"/>
        <dbReference type="EC" id="1.1.1.35"/>
    </reaction>
</comment>
<evidence type="ECO:0000256" key="5">
    <source>
        <dbReference type="ARBA" id="ARBA00023027"/>
    </source>
</evidence>
<organism evidence="10 11">
    <name type="scientific">Rivibacter subsaxonicus</name>
    <dbReference type="NCBI Taxonomy" id="457575"/>
    <lineage>
        <taxon>Bacteria</taxon>
        <taxon>Pseudomonadati</taxon>
        <taxon>Pseudomonadota</taxon>
        <taxon>Betaproteobacteria</taxon>
        <taxon>Burkholderiales</taxon>
        <taxon>Rivibacter</taxon>
    </lineage>
</organism>
<keyword evidence="4" id="KW-0560">Oxidoreductase</keyword>
<sequence>MNRFNVRKVAVLGAGVMGAQIAAHLVNCKVPVVLFDLPAKEGPKSAIALKAIDNLKKLKPAPLGVAEDAALITPANYEEHLALLGECDLVIEAIAERMDWKLDLYTKIAPHVAPHALLASNTSGLSITKLAAALPASIQPQFCGIHFFNPPRYMALVELIATPTTEPVVLDHLEAFVTTTLGKSVVRAKDTPNFIANRVGIAGMLATIKEAENFGLSYDVVDDLTGKKFGRASSGTFRTADVVGLDTMAHVIKTLQDNLQDDPFYASYATPAVLDGLIKAGALGQKAGAGFYKKVGKDILRLDPAKQDYVPAGGKAEPIVDRILKKPVAERLKLLRESSNPQAQFLWAILRDGFHYAAVHLESIADSARDVDFAMRWGFGAKQGPFELWQEAGWQQVATWVKEDIDAGKALSSAPLPDWVFDGRTGVHAAEGSWSPSQKRYVPRSALQVYQRQHFPENVLGSGAVAPLQSGTELFKNDEVRVWTLDGEVVIASITAKLHLISPLVVEGLLKALDIAEAGYQGLVIWSPDDVFSAGANLEALMPVFMKSGAKGIAPEVKKLQDAFLRVRYSNVPVVSAMRGIALGGGCELSVYSAKRVVAMETYVGLVEVGVGLVPAGGGLAYIARRAAEMASAGNANADIFAFVKDGFTNAAMAKVGTSALESRKLGYVLDSDVIVPHKDELLFVAIEQAKAMAASGYRAPVKRLFPVAGRNGIATVKAQLANMRDGGFISQHDFHISSLIADVVCGGDVDAGSLVSEEYLMALERKHFCALLENGKTQERIMGMLSTGKPVRN</sequence>
<proteinExistence type="predicted"/>
<evidence type="ECO:0000256" key="6">
    <source>
        <dbReference type="ARBA" id="ARBA00023098"/>
    </source>
</evidence>
<evidence type="ECO:0000256" key="4">
    <source>
        <dbReference type="ARBA" id="ARBA00023002"/>
    </source>
</evidence>
<evidence type="ECO:0000259" key="8">
    <source>
        <dbReference type="Pfam" id="PF00725"/>
    </source>
</evidence>
<dbReference type="RefSeq" id="WP_130430966.1">
    <property type="nucleotide sequence ID" value="NZ_SHKP01000005.1"/>
</dbReference>
<evidence type="ECO:0000256" key="3">
    <source>
        <dbReference type="ARBA" id="ARBA00022963"/>
    </source>
</evidence>
<evidence type="ECO:0000259" key="9">
    <source>
        <dbReference type="Pfam" id="PF02737"/>
    </source>
</evidence>
<protein>
    <submittedName>
        <fullName evidence="10">3-hydroxyacyl-CoA dehydrogenase</fullName>
    </submittedName>
</protein>
<dbReference type="InterPro" id="IPR036291">
    <property type="entry name" value="NAD(P)-bd_dom_sf"/>
</dbReference>
<name>A0A4Q7VW09_9BURK</name>
<dbReference type="InterPro" id="IPR006176">
    <property type="entry name" value="3-OHacyl-CoA_DH_NAD-bd"/>
</dbReference>
<dbReference type="CDD" id="cd06558">
    <property type="entry name" value="crotonase-like"/>
    <property type="match status" value="1"/>
</dbReference>
<dbReference type="Pfam" id="PF00378">
    <property type="entry name" value="ECH_1"/>
    <property type="match status" value="1"/>
</dbReference>
<dbReference type="AlphaFoldDB" id="A0A4Q7VW09"/>
<feature type="domain" description="3-hydroxyacyl-CoA dehydrogenase NAD binding" evidence="9">
    <location>
        <begin position="8"/>
        <end position="191"/>
    </location>
</feature>
<accession>A0A4Q7VW09</accession>
<evidence type="ECO:0000313" key="10">
    <source>
        <dbReference type="EMBL" id="RZU00509.1"/>
    </source>
</evidence>
<dbReference type="Pfam" id="PF00725">
    <property type="entry name" value="3HCDH"/>
    <property type="match status" value="1"/>
</dbReference>
<dbReference type="SUPFAM" id="SSF52096">
    <property type="entry name" value="ClpP/crotonase"/>
    <property type="match status" value="1"/>
</dbReference>
<dbReference type="InterPro" id="IPR029045">
    <property type="entry name" value="ClpP/crotonase-like_dom_sf"/>
</dbReference>